<accession>A0ABT7L1V1</accession>
<dbReference type="PANTHER" id="PTHR43080">
    <property type="entry name" value="CBS DOMAIN-CONTAINING PROTEIN CBSX3, MITOCHONDRIAL"/>
    <property type="match status" value="1"/>
</dbReference>
<dbReference type="PANTHER" id="PTHR43080:SF2">
    <property type="entry name" value="CBS DOMAIN-CONTAINING PROTEIN"/>
    <property type="match status" value="1"/>
</dbReference>
<keyword evidence="5" id="KW-1185">Reference proteome</keyword>
<name>A0ABT7L1V1_9BACI</name>
<keyword evidence="1 2" id="KW-0129">CBS domain</keyword>
<dbReference type="CDD" id="cd04622">
    <property type="entry name" value="CBS_pair_HRP1_like"/>
    <property type="match status" value="1"/>
</dbReference>
<organism evidence="4 5">
    <name type="scientific">Aquibacillus rhizosphaerae</name>
    <dbReference type="NCBI Taxonomy" id="3051431"/>
    <lineage>
        <taxon>Bacteria</taxon>
        <taxon>Bacillati</taxon>
        <taxon>Bacillota</taxon>
        <taxon>Bacilli</taxon>
        <taxon>Bacillales</taxon>
        <taxon>Bacillaceae</taxon>
        <taxon>Aquibacillus</taxon>
    </lineage>
</organism>
<protein>
    <submittedName>
        <fullName evidence="4">CBS domain-containing protein</fullName>
    </submittedName>
</protein>
<gene>
    <name evidence="4" type="ORF">QQS35_04885</name>
</gene>
<dbReference type="Gene3D" id="3.10.580.10">
    <property type="entry name" value="CBS-domain"/>
    <property type="match status" value="1"/>
</dbReference>
<evidence type="ECO:0000259" key="3">
    <source>
        <dbReference type="PROSITE" id="PS51371"/>
    </source>
</evidence>
<dbReference type="SUPFAM" id="SSF54631">
    <property type="entry name" value="CBS-domain pair"/>
    <property type="match status" value="1"/>
</dbReference>
<evidence type="ECO:0000313" key="4">
    <source>
        <dbReference type="EMBL" id="MDL4839792.1"/>
    </source>
</evidence>
<dbReference type="InterPro" id="IPR000644">
    <property type="entry name" value="CBS_dom"/>
</dbReference>
<evidence type="ECO:0000256" key="2">
    <source>
        <dbReference type="PROSITE-ProRule" id="PRU00703"/>
    </source>
</evidence>
<evidence type="ECO:0000313" key="5">
    <source>
        <dbReference type="Proteomes" id="UP001235343"/>
    </source>
</evidence>
<dbReference type="EMBL" id="JASTZU010000018">
    <property type="protein sequence ID" value="MDL4839792.1"/>
    <property type="molecule type" value="Genomic_DNA"/>
</dbReference>
<dbReference type="InterPro" id="IPR051257">
    <property type="entry name" value="Diverse_CBS-Domain"/>
</dbReference>
<dbReference type="SMART" id="SM00116">
    <property type="entry name" value="CBS"/>
    <property type="match status" value="2"/>
</dbReference>
<feature type="domain" description="CBS" evidence="3">
    <location>
        <begin position="71"/>
        <end position="129"/>
    </location>
</feature>
<dbReference type="Proteomes" id="UP001235343">
    <property type="component" value="Unassembled WGS sequence"/>
</dbReference>
<dbReference type="RefSeq" id="WP_285930750.1">
    <property type="nucleotide sequence ID" value="NZ_JASTZU010000018.1"/>
</dbReference>
<dbReference type="PROSITE" id="PS51371">
    <property type="entry name" value="CBS"/>
    <property type="match status" value="2"/>
</dbReference>
<feature type="domain" description="CBS" evidence="3">
    <location>
        <begin position="8"/>
        <end position="64"/>
    </location>
</feature>
<evidence type="ECO:0000256" key="1">
    <source>
        <dbReference type="ARBA" id="ARBA00023122"/>
    </source>
</evidence>
<reference evidence="4 5" key="1">
    <citation type="submission" date="2023-06" db="EMBL/GenBank/DDBJ databases">
        <title>Aquibacillus rhizosphaerae LR5S19.</title>
        <authorList>
            <person name="Sun J.-Q."/>
        </authorList>
    </citation>
    <scope>NUCLEOTIDE SEQUENCE [LARGE SCALE GENOMIC DNA]</scope>
    <source>
        <strain evidence="4 5">LR5S19</strain>
    </source>
</reference>
<comment type="caution">
    <text evidence="4">The sequence shown here is derived from an EMBL/GenBank/DDBJ whole genome shotgun (WGS) entry which is preliminary data.</text>
</comment>
<dbReference type="InterPro" id="IPR046342">
    <property type="entry name" value="CBS_dom_sf"/>
</dbReference>
<proteinExistence type="predicted"/>
<sequence>MLRVNDIMTKNMECCQPSDSIVEVAKTMNDRGIGSIPICEGDRLVGMVTDRDLVTRGLANKSPEGQIKDIMTTELIEVKPHMSVHEVEAIMADRQVRRLPVVENNRLVGIVSLGDLAAHHQDAKVGCTLEEITQ</sequence>
<dbReference type="Pfam" id="PF00571">
    <property type="entry name" value="CBS"/>
    <property type="match status" value="2"/>
</dbReference>